<reference evidence="2 3" key="1">
    <citation type="submission" date="2018-12" db="EMBL/GenBank/DDBJ databases">
        <title>bacterium Hansschlegelia zhihuaiae S113.</title>
        <authorList>
            <person name="He J."/>
        </authorList>
    </citation>
    <scope>NUCLEOTIDE SEQUENCE [LARGE SCALE GENOMIC DNA]</scope>
    <source>
        <strain evidence="2 3">S 113</strain>
    </source>
</reference>
<dbReference type="Gene3D" id="1.20.1050.10">
    <property type="match status" value="1"/>
</dbReference>
<proteinExistence type="predicted"/>
<dbReference type="OrthoDB" id="9795329at2"/>
<dbReference type="InterPro" id="IPR036249">
    <property type="entry name" value="Thioredoxin-like_sf"/>
</dbReference>
<dbReference type="PANTHER" id="PTHR43968">
    <property type="match status" value="1"/>
</dbReference>
<dbReference type="InterPro" id="IPR050983">
    <property type="entry name" value="GST_Omega/HSP26"/>
</dbReference>
<evidence type="ECO:0000313" key="2">
    <source>
        <dbReference type="EMBL" id="RXF73569.1"/>
    </source>
</evidence>
<dbReference type="PANTHER" id="PTHR43968:SF6">
    <property type="entry name" value="GLUTATHIONE S-TRANSFERASE OMEGA"/>
    <property type="match status" value="1"/>
</dbReference>
<keyword evidence="3" id="KW-1185">Reference proteome</keyword>
<dbReference type="AlphaFoldDB" id="A0A4Q0MKF8"/>
<evidence type="ECO:0000313" key="3">
    <source>
        <dbReference type="Proteomes" id="UP000289708"/>
    </source>
</evidence>
<gene>
    <name evidence="2" type="ORF">EK403_10290</name>
</gene>
<dbReference type="Pfam" id="PF13409">
    <property type="entry name" value="GST_N_2"/>
    <property type="match status" value="1"/>
</dbReference>
<sequence length="199" mass="21520">MLKLRSSPASPFGRKVKISAAALGLSERIEVVATDTSAPGDPIRILNPLGKIPALELEDGTTLFDSRVIVDYLDFLAGGGKLVPVEAPGRFQELRAQALADGLCDAALLQVYETRLRDADKRSERWLELQAGKVERALKSLESQPPANLSRIGAIATACALGYLDLRFDGAWRSDHPSLVAWLEDFRAATPAFEATAPH</sequence>
<dbReference type="RefSeq" id="WP_128777399.1">
    <property type="nucleotide sequence ID" value="NZ_RYFI01000008.1"/>
</dbReference>
<dbReference type="EMBL" id="RYFI01000008">
    <property type="protein sequence ID" value="RXF73569.1"/>
    <property type="molecule type" value="Genomic_DNA"/>
</dbReference>
<dbReference type="InterPro" id="IPR004045">
    <property type="entry name" value="Glutathione_S-Trfase_N"/>
</dbReference>
<dbReference type="Proteomes" id="UP000289708">
    <property type="component" value="Unassembled WGS sequence"/>
</dbReference>
<dbReference type="GO" id="GO:0016740">
    <property type="term" value="F:transferase activity"/>
    <property type="evidence" value="ECO:0007669"/>
    <property type="project" value="UniProtKB-KW"/>
</dbReference>
<dbReference type="GO" id="GO:0005737">
    <property type="term" value="C:cytoplasm"/>
    <property type="evidence" value="ECO:0007669"/>
    <property type="project" value="TreeGrafter"/>
</dbReference>
<name>A0A4Q0MKF8_9HYPH</name>
<accession>A0A4Q0MKF8</accession>
<dbReference type="InterPro" id="IPR036282">
    <property type="entry name" value="Glutathione-S-Trfase_C_sf"/>
</dbReference>
<keyword evidence="2" id="KW-0808">Transferase</keyword>
<dbReference type="Gene3D" id="3.40.30.10">
    <property type="entry name" value="Glutaredoxin"/>
    <property type="match status" value="1"/>
</dbReference>
<dbReference type="SUPFAM" id="SSF52833">
    <property type="entry name" value="Thioredoxin-like"/>
    <property type="match status" value="1"/>
</dbReference>
<dbReference type="CDD" id="cd03205">
    <property type="entry name" value="GST_C_6"/>
    <property type="match status" value="1"/>
</dbReference>
<feature type="domain" description="GST N-terminal" evidence="1">
    <location>
        <begin position="1"/>
        <end position="81"/>
    </location>
</feature>
<protein>
    <submittedName>
        <fullName evidence="2">Glutathione S-transferase family protein</fullName>
    </submittedName>
</protein>
<dbReference type="SUPFAM" id="SSF47616">
    <property type="entry name" value="GST C-terminal domain-like"/>
    <property type="match status" value="1"/>
</dbReference>
<comment type="caution">
    <text evidence="2">The sequence shown here is derived from an EMBL/GenBank/DDBJ whole genome shotgun (WGS) entry which is preliminary data.</text>
</comment>
<dbReference type="PROSITE" id="PS50404">
    <property type="entry name" value="GST_NTER"/>
    <property type="match status" value="1"/>
</dbReference>
<evidence type="ECO:0000259" key="1">
    <source>
        <dbReference type="PROSITE" id="PS50404"/>
    </source>
</evidence>
<organism evidence="2 3">
    <name type="scientific">Hansschlegelia zhihuaiae</name>
    <dbReference type="NCBI Taxonomy" id="405005"/>
    <lineage>
        <taxon>Bacteria</taxon>
        <taxon>Pseudomonadati</taxon>
        <taxon>Pseudomonadota</taxon>
        <taxon>Alphaproteobacteria</taxon>
        <taxon>Hyphomicrobiales</taxon>
        <taxon>Methylopilaceae</taxon>
        <taxon>Hansschlegelia</taxon>
    </lineage>
</organism>